<protein>
    <submittedName>
        <fullName evidence="3">Omega-6 fatty acid desaturase (Delta-12 desaturase)</fullName>
    </submittedName>
</protein>
<dbReference type="GO" id="GO:0016020">
    <property type="term" value="C:membrane"/>
    <property type="evidence" value="ECO:0007669"/>
    <property type="project" value="TreeGrafter"/>
</dbReference>
<keyword evidence="1" id="KW-0812">Transmembrane</keyword>
<dbReference type="GO" id="GO:0016717">
    <property type="term" value="F:oxidoreductase activity, acting on paired donors, with oxidation of a pair of donors resulting in the reduction of molecular oxygen to two molecules of water"/>
    <property type="evidence" value="ECO:0007669"/>
    <property type="project" value="TreeGrafter"/>
</dbReference>
<gene>
    <name evidence="3" type="ORF">SAMN02982931_02540</name>
</gene>
<sequence length="356" mass="40347">MNARTVDESALRKTLARCREPSPLRSIVEIVITAVPFIALWATMWAALTFVGVWLTLLLAIPAAGFLVRLFLIQHDCGHDSFFRRRVTNDWVGRVIGVLTFTPYDYWRRRHAAHHATSGNLDSRGIGDVTTLTVDEYLERGRWGRLLYWLSRHPAVLFGLGPGYLFILEQRLPIGLMRAGWSPWVSTMATNAAILAIAAGLMWLIGVGPFLIIQLPILIFAATIGVWLFFVQHQFEETHWEKAGDWRHSEAALHGSSHYDLPGVLRWFSANIGIHHVHHLASRIPYYRLPEVLRSHPELHDLGRLTFWQSFACVRLALWDEGNRRLISFRDLRRQTAAGLRQRAALSTPGESAAGA</sequence>
<feature type="transmembrane region" description="Helical" evidence="1">
    <location>
        <begin position="53"/>
        <end position="71"/>
    </location>
</feature>
<dbReference type="GO" id="GO:0006629">
    <property type="term" value="P:lipid metabolic process"/>
    <property type="evidence" value="ECO:0007669"/>
    <property type="project" value="InterPro"/>
</dbReference>
<dbReference type="CDD" id="cd03507">
    <property type="entry name" value="Delta12-FADS-like"/>
    <property type="match status" value="1"/>
</dbReference>
<name>A0A1G6CNG6_9HYPH</name>
<dbReference type="Pfam" id="PF00487">
    <property type="entry name" value="FA_desaturase"/>
    <property type="match status" value="1"/>
</dbReference>
<evidence type="ECO:0000259" key="2">
    <source>
        <dbReference type="Pfam" id="PF00487"/>
    </source>
</evidence>
<feature type="transmembrane region" description="Helical" evidence="1">
    <location>
        <begin position="211"/>
        <end position="231"/>
    </location>
</feature>
<dbReference type="EMBL" id="FMXQ01000005">
    <property type="protein sequence ID" value="SDB34388.1"/>
    <property type="molecule type" value="Genomic_DNA"/>
</dbReference>
<dbReference type="RefSeq" id="WP_175478415.1">
    <property type="nucleotide sequence ID" value="NZ_FMXQ01000005.1"/>
</dbReference>
<feature type="transmembrane region" description="Helical" evidence="1">
    <location>
        <begin position="27"/>
        <end position="47"/>
    </location>
</feature>
<accession>A0A1G6CNG6</accession>
<keyword evidence="1" id="KW-0472">Membrane</keyword>
<proteinExistence type="predicted"/>
<dbReference type="STRING" id="665467.SAMN02982931_02540"/>
<dbReference type="AlphaFoldDB" id="A0A1G6CNG6"/>
<reference evidence="3 4" key="1">
    <citation type="submission" date="2016-10" db="EMBL/GenBank/DDBJ databases">
        <authorList>
            <person name="de Groot N.N."/>
        </authorList>
    </citation>
    <scope>NUCLEOTIDE SEQUENCE [LARGE SCALE GENOMIC DNA]</scope>
    <source>
        <strain evidence="3 4">ATCC 35022</strain>
    </source>
</reference>
<evidence type="ECO:0000313" key="3">
    <source>
        <dbReference type="EMBL" id="SDB34388.1"/>
    </source>
</evidence>
<dbReference type="InterPro" id="IPR005804">
    <property type="entry name" value="FA_desaturase_dom"/>
</dbReference>
<keyword evidence="1" id="KW-1133">Transmembrane helix</keyword>
<dbReference type="InterPro" id="IPR012171">
    <property type="entry name" value="Fatty_acid_desaturase"/>
</dbReference>
<feature type="domain" description="Fatty acid desaturase" evidence="2">
    <location>
        <begin position="53"/>
        <end position="308"/>
    </location>
</feature>
<keyword evidence="4" id="KW-1185">Reference proteome</keyword>
<dbReference type="Proteomes" id="UP000199071">
    <property type="component" value="Unassembled WGS sequence"/>
</dbReference>
<dbReference type="PANTHER" id="PTHR19353:SF73">
    <property type="entry name" value="FATTY ACID DESATURASE"/>
    <property type="match status" value="1"/>
</dbReference>
<feature type="transmembrane region" description="Helical" evidence="1">
    <location>
        <begin position="146"/>
        <end position="167"/>
    </location>
</feature>
<feature type="transmembrane region" description="Helical" evidence="1">
    <location>
        <begin position="188"/>
        <end position="205"/>
    </location>
</feature>
<evidence type="ECO:0000256" key="1">
    <source>
        <dbReference type="SAM" id="Phobius"/>
    </source>
</evidence>
<organism evidence="3 4">
    <name type="scientific">Bauldia litoralis</name>
    <dbReference type="NCBI Taxonomy" id="665467"/>
    <lineage>
        <taxon>Bacteria</taxon>
        <taxon>Pseudomonadati</taxon>
        <taxon>Pseudomonadota</taxon>
        <taxon>Alphaproteobacteria</taxon>
        <taxon>Hyphomicrobiales</taxon>
        <taxon>Kaistiaceae</taxon>
        <taxon>Bauldia</taxon>
    </lineage>
</organism>
<dbReference type="PANTHER" id="PTHR19353">
    <property type="entry name" value="FATTY ACID DESATURASE 2"/>
    <property type="match status" value="1"/>
</dbReference>
<evidence type="ECO:0000313" key="4">
    <source>
        <dbReference type="Proteomes" id="UP000199071"/>
    </source>
</evidence>